<dbReference type="EMBL" id="PVTF01000002">
    <property type="protein sequence ID" value="PRY45155.1"/>
    <property type="molecule type" value="Genomic_DNA"/>
</dbReference>
<accession>A0A2T0THR4</accession>
<sequence>MPENVGERTLAAKVDHLFRTVHPRTGGEYSFEEVAEAIRAKGGPTISATYLWQLRKGLRDNPTKRHLEALAGFFGVPPAYFFDDAETERIDSELALLTALRDAPIRQIALRVNGLSPKSLEAITEMVDRVRELEGLPKPTPDTTP</sequence>
<dbReference type="PROSITE" id="PS50943">
    <property type="entry name" value="HTH_CROC1"/>
    <property type="match status" value="1"/>
</dbReference>
<dbReference type="InterPro" id="IPR010982">
    <property type="entry name" value="Lambda_DNA-bd_dom_sf"/>
</dbReference>
<name>A0A2T0THR4_9PSEU</name>
<comment type="caution">
    <text evidence="2">The sequence shown here is derived from an EMBL/GenBank/DDBJ whole genome shotgun (WGS) entry which is preliminary data.</text>
</comment>
<dbReference type="InterPro" id="IPR001387">
    <property type="entry name" value="Cro/C1-type_HTH"/>
</dbReference>
<dbReference type="SUPFAM" id="SSF47413">
    <property type="entry name" value="lambda repressor-like DNA-binding domains"/>
    <property type="match status" value="1"/>
</dbReference>
<evidence type="ECO:0000313" key="3">
    <source>
        <dbReference type="Proteomes" id="UP000239494"/>
    </source>
</evidence>
<organism evidence="2 3">
    <name type="scientific">Umezawaea tangerina</name>
    <dbReference type="NCBI Taxonomy" id="84725"/>
    <lineage>
        <taxon>Bacteria</taxon>
        <taxon>Bacillati</taxon>
        <taxon>Actinomycetota</taxon>
        <taxon>Actinomycetes</taxon>
        <taxon>Pseudonocardiales</taxon>
        <taxon>Pseudonocardiaceae</taxon>
        <taxon>Umezawaea</taxon>
    </lineage>
</organism>
<proteinExistence type="predicted"/>
<dbReference type="OrthoDB" id="2679623at2"/>
<feature type="domain" description="HTH cro/C1-type" evidence="1">
    <location>
        <begin position="46"/>
        <end position="81"/>
    </location>
</feature>
<reference evidence="2 3" key="1">
    <citation type="submission" date="2018-03" db="EMBL/GenBank/DDBJ databases">
        <title>Genomic Encyclopedia of Archaeal and Bacterial Type Strains, Phase II (KMG-II): from individual species to whole genera.</title>
        <authorList>
            <person name="Goeker M."/>
        </authorList>
    </citation>
    <scope>NUCLEOTIDE SEQUENCE [LARGE SCALE GENOMIC DNA]</scope>
    <source>
        <strain evidence="2 3">DSM 44720</strain>
    </source>
</reference>
<dbReference type="GO" id="GO:0003677">
    <property type="term" value="F:DNA binding"/>
    <property type="evidence" value="ECO:0007669"/>
    <property type="project" value="InterPro"/>
</dbReference>
<dbReference type="AlphaFoldDB" id="A0A2T0THR4"/>
<dbReference type="RefSeq" id="WP_106186688.1">
    <property type="nucleotide sequence ID" value="NZ_PVTF01000002.1"/>
</dbReference>
<evidence type="ECO:0000259" key="1">
    <source>
        <dbReference type="PROSITE" id="PS50943"/>
    </source>
</evidence>
<gene>
    <name evidence="2" type="ORF">CLV43_102720</name>
</gene>
<dbReference type="Proteomes" id="UP000239494">
    <property type="component" value="Unassembled WGS sequence"/>
</dbReference>
<dbReference type="Gene3D" id="1.10.260.40">
    <property type="entry name" value="lambda repressor-like DNA-binding domains"/>
    <property type="match status" value="1"/>
</dbReference>
<dbReference type="CDD" id="cd00093">
    <property type="entry name" value="HTH_XRE"/>
    <property type="match status" value="1"/>
</dbReference>
<protein>
    <submittedName>
        <fullName evidence="2">Transcriptional regulator with XRE-family HTH domain</fullName>
    </submittedName>
</protein>
<evidence type="ECO:0000313" key="2">
    <source>
        <dbReference type="EMBL" id="PRY45155.1"/>
    </source>
</evidence>
<keyword evidence="3" id="KW-1185">Reference proteome</keyword>